<dbReference type="InterPro" id="IPR003607">
    <property type="entry name" value="HD/PDEase_dom"/>
</dbReference>
<accession>A0A8J8FEF2</accession>
<dbReference type="EMBL" id="WHPF01000009">
    <property type="protein sequence ID" value="NNV56550.1"/>
    <property type="molecule type" value="Genomic_DNA"/>
</dbReference>
<dbReference type="Pfam" id="PF01966">
    <property type="entry name" value="HD"/>
    <property type="match status" value="1"/>
</dbReference>
<dbReference type="InterPro" id="IPR006674">
    <property type="entry name" value="HD_domain"/>
</dbReference>
<comment type="caution">
    <text evidence="2">The sequence shown here is derived from an EMBL/GenBank/DDBJ whole genome shotgun (WGS) entry which is preliminary data.</text>
</comment>
<gene>
    <name evidence="2" type="ORF">GD597_13845</name>
</gene>
<dbReference type="AlphaFoldDB" id="A0A8J8FEF2"/>
<name>A0A8J8FEF2_9BACT</name>
<proteinExistence type="predicted"/>
<dbReference type="CDD" id="cd00077">
    <property type="entry name" value="HDc"/>
    <property type="match status" value="1"/>
</dbReference>
<evidence type="ECO:0000313" key="2">
    <source>
        <dbReference type="EMBL" id="NNV56550.1"/>
    </source>
</evidence>
<dbReference type="RefSeq" id="WP_171608490.1">
    <property type="nucleotide sequence ID" value="NZ_WHPF01000009.1"/>
</dbReference>
<protein>
    <submittedName>
        <fullName evidence="2">HD domain-containing protein</fullName>
    </submittedName>
</protein>
<sequence>MKEFVVDLLKNNLSLYFFYHNPAHTLYVLEKALEISQTENCSAEEIALLTVAVLWHDTGYIITYANHEEAGCTLARKYLPDYGLSLPDIEKVCGMIMATKIPQQPKNKLEQIIADADLEYLGTDSAAIQAENLYKELQYINPQLTRERWNQMQISFIQQHQYFTRFCIENREPVKQQYLQQIINSTL</sequence>
<evidence type="ECO:0000259" key="1">
    <source>
        <dbReference type="Pfam" id="PF01966"/>
    </source>
</evidence>
<dbReference type="SUPFAM" id="SSF109604">
    <property type="entry name" value="HD-domain/PDEase-like"/>
    <property type="match status" value="1"/>
</dbReference>
<reference evidence="2" key="1">
    <citation type="submission" date="2019-10" db="EMBL/GenBank/DDBJ databases">
        <title>Draft genome sequence of Panacibacter sp. KCS-6.</title>
        <authorList>
            <person name="Yim K.J."/>
        </authorList>
    </citation>
    <scope>NUCLEOTIDE SEQUENCE</scope>
    <source>
        <strain evidence="2">KCS-6</strain>
    </source>
</reference>
<dbReference type="Gene3D" id="1.10.3210.10">
    <property type="entry name" value="Hypothetical protein af1432"/>
    <property type="match status" value="1"/>
</dbReference>
<feature type="domain" description="HD" evidence="1">
    <location>
        <begin position="24"/>
        <end position="117"/>
    </location>
</feature>
<dbReference type="Proteomes" id="UP000598971">
    <property type="component" value="Unassembled WGS sequence"/>
</dbReference>
<organism evidence="2 3">
    <name type="scientific">Limnovirga soli</name>
    <dbReference type="NCBI Taxonomy" id="2656915"/>
    <lineage>
        <taxon>Bacteria</taxon>
        <taxon>Pseudomonadati</taxon>
        <taxon>Bacteroidota</taxon>
        <taxon>Chitinophagia</taxon>
        <taxon>Chitinophagales</taxon>
        <taxon>Chitinophagaceae</taxon>
        <taxon>Limnovirga</taxon>
    </lineage>
</organism>
<keyword evidence="3" id="KW-1185">Reference proteome</keyword>
<evidence type="ECO:0000313" key="3">
    <source>
        <dbReference type="Proteomes" id="UP000598971"/>
    </source>
</evidence>